<proteinExistence type="predicted"/>
<comment type="caution">
    <text evidence="1">The sequence shown here is derived from an EMBL/GenBank/DDBJ whole genome shotgun (WGS) entry which is preliminary data.</text>
</comment>
<sequence length="83" mass="9529">MNKEPSELKINYNHETGVISLQAYDEGFFNWEKDITQDIMEIAVEKLFDDMDCPANGGVIQLERVNDKRNGVNKILAEVINKK</sequence>
<dbReference type="RefSeq" id="WP_152191877.1">
    <property type="nucleotide sequence ID" value="NZ_WFKJ01000055.1"/>
</dbReference>
<organism evidence="1 2">
    <name type="scientific">Poseidonibacter ostreae</name>
    <dbReference type="NCBI Taxonomy" id="2654171"/>
    <lineage>
        <taxon>Bacteria</taxon>
        <taxon>Pseudomonadati</taxon>
        <taxon>Campylobacterota</taxon>
        <taxon>Epsilonproteobacteria</taxon>
        <taxon>Campylobacterales</taxon>
        <taxon>Arcobacteraceae</taxon>
        <taxon>Poseidonibacter</taxon>
    </lineage>
</organism>
<reference evidence="1 2" key="1">
    <citation type="submission" date="2019-10" db="EMBL/GenBank/DDBJ databases">
        <title>Poseidonibacter ostreae sp. nov., isolated from the gut of the Ostrea denselamellosa.</title>
        <authorList>
            <person name="Choi A."/>
        </authorList>
    </citation>
    <scope>NUCLEOTIDE SEQUENCE [LARGE SCALE GENOMIC DNA]</scope>
    <source>
        <strain evidence="1 2">SJOD-M-5</strain>
    </source>
</reference>
<accession>A0ABQ6VNH0</accession>
<keyword evidence="2" id="KW-1185">Reference proteome</keyword>
<dbReference type="EMBL" id="WFKJ01000055">
    <property type="protein sequence ID" value="KAB7888067.1"/>
    <property type="molecule type" value="Genomic_DNA"/>
</dbReference>
<dbReference type="Proteomes" id="UP000461010">
    <property type="component" value="Unassembled WGS sequence"/>
</dbReference>
<gene>
    <name evidence="1" type="ORF">GBG18_13495</name>
</gene>
<name>A0ABQ6VNH0_9BACT</name>
<protein>
    <submittedName>
        <fullName evidence="1">Uncharacterized protein</fullName>
    </submittedName>
</protein>
<evidence type="ECO:0000313" key="2">
    <source>
        <dbReference type="Proteomes" id="UP000461010"/>
    </source>
</evidence>
<evidence type="ECO:0000313" key="1">
    <source>
        <dbReference type="EMBL" id="KAB7888067.1"/>
    </source>
</evidence>